<evidence type="ECO:0000256" key="1">
    <source>
        <dbReference type="SAM" id="MobiDB-lite"/>
    </source>
</evidence>
<reference evidence="2 3" key="1">
    <citation type="submission" date="2024-05" db="EMBL/GenBank/DDBJ databases">
        <title>Culex pipiens pipiens assembly and annotation.</title>
        <authorList>
            <person name="Alout H."/>
            <person name="Durand T."/>
        </authorList>
    </citation>
    <scope>NUCLEOTIDE SEQUENCE [LARGE SCALE GENOMIC DNA]</scope>
    <source>
        <strain evidence="2">HA-2024</strain>
        <tissue evidence="2">Whole body</tissue>
    </source>
</reference>
<sequence length="80" mass="9016">MYKQNFGTNPNHARNSLTNCGIRQPDYGDRKTSIHLFHMFPDLEKVIGATATNTPVYTMAVYFRGKRWPAPTATASSKPK</sequence>
<evidence type="ECO:0000313" key="2">
    <source>
        <dbReference type="EMBL" id="KAL1397422.1"/>
    </source>
</evidence>
<feature type="region of interest" description="Disordered" evidence="1">
    <location>
        <begin position="1"/>
        <end position="24"/>
    </location>
</feature>
<evidence type="ECO:0000313" key="3">
    <source>
        <dbReference type="Proteomes" id="UP001562425"/>
    </source>
</evidence>
<name>A0ABD1DCM0_CULPP</name>
<proteinExistence type="predicted"/>
<protein>
    <submittedName>
        <fullName evidence="2">Uncharacterized protein</fullName>
    </submittedName>
</protein>
<comment type="caution">
    <text evidence="2">The sequence shown here is derived from an EMBL/GenBank/DDBJ whole genome shotgun (WGS) entry which is preliminary data.</text>
</comment>
<keyword evidence="3" id="KW-1185">Reference proteome</keyword>
<dbReference type="Proteomes" id="UP001562425">
    <property type="component" value="Unassembled WGS sequence"/>
</dbReference>
<feature type="compositionally biased region" description="Polar residues" evidence="1">
    <location>
        <begin position="1"/>
        <end position="21"/>
    </location>
</feature>
<gene>
    <name evidence="2" type="ORF">pipiens_002527</name>
</gene>
<dbReference type="EMBL" id="JBEHCU010006309">
    <property type="protein sequence ID" value="KAL1397422.1"/>
    <property type="molecule type" value="Genomic_DNA"/>
</dbReference>
<organism evidence="2 3">
    <name type="scientific">Culex pipiens pipiens</name>
    <name type="common">Northern house mosquito</name>
    <dbReference type="NCBI Taxonomy" id="38569"/>
    <lineage>
        <taxon>Eukaryota</taxon>
        <taxon>Metazoa</taxon>
        <taxon>Ecdysozoa</taxon>
        <taxon>Arthropoda</taxon>
        <taxon>Hexapoda</taxon>
        <taxon>Insecta</taxon>
        <taxon>Pterygota</taxon>
        <taxon>Neoptera</taxon>
        <taxon>Endopterygota</taxon>
        <taxon>Diptera</taxon>
        <taxon>Nematocera</taxon>
        <taxon>Culicoidea</taxon>
        <taxon>Culicidae</taxon>
        <taxon>Culicinae</taxon>
        <taxon>Culicini</taxon>
        <taxon>Culex</taxon>
        <taxon>Culex</taxon>
    </lineage>
</organism>
<dbReference type="AlphaFoldDB" id="A0ABD1DCM0"/>
<accession>A0ABD1DCM0</accession>